<evidence type="ECO:0000256" key="6">
    <source>
        <dbReference type="ARBA" id="ARBA00022842"/>
    </source>
</evidence>
<dbReference type="EMBL" id="UFSO01000002">
    <property type="protein sequence ID" value="SSY71036.1"/>
    <property type="molecule type" value="Genomic_DNA"/>
</dbReference>
<dbReference type="CDD" id="cd18745">
    <property type="entry name" value="PIN_VapC4-5_FitB-like"/>
    <property type="match status" value="1"/>
</dbReference>
<dbReference type="RefSeq" id="WP_034294258.1">
    <property type="nucleotide sequence ID" value="NZ_CP091519.2"/>
</dbReference>
<proteinExistence type="inferred from homology"/>
<dbReference type="GO" id="GO:0016787">
    <property type="term" value="F:hydrolase activity"/>
    <property type="evidence" value="ECO:0007669"/>
    <property type="project" value="UniProtKB-KW"/>
</dbReference>
<dbReference type="PANTHER" id="PTHR33653">
    <property type="entry name" value="RIBONUCLEASE VAPC2"/>
    <property type="match status" value="1"/>
</dbReference>
<feature type="domain" description="PIN" evidence="8">
    <location>
        <begin position="3"/>
        <end position="122"/>
    </location>
</feature>
<name>A0A376BMZ6_9NEIS</name>
<keyword evidence="5 9" id="KW-0378">Hydrolase</keyword>
<dbReference type="GO" id="GO:0004519">
    <property type="term" value="F:endonuclease activity"/>
    <property type="evidence" value="ECO:0007669"/>
    <property type="project" value="UniProtKB-KW"/>
</dbReference>
<dbReference type="InterPro" id="IPR029060">
    <property type="entry name" value="PIN-like_dom_sf"/>
</dbReference>
<gene>
    <name evidence="9" type="primary">vapC_1</name>
    <name evidence="9" type="ORF">NCTC10283_01167</name>
</gene>
<keyword evidence="10" id="KW-1185">Reference proteome</keyword>
<evidence type="ECO:0000256" key="1">
    <source>
        <dbReference type="ARBA" id="ARBA00001946"/>
    </source>
</evidence>
<keyword evidence="4" id="KW-0479">Metal-binding</keyword>
<evidence type="ECO:0000256" key="4">
    <source>
        <dbReference type="ARBA" id="ARBA00022723"/>
    </source>
</evidence>
<evidence type="ECO:0000256" key="2">
    <source>
        <dbReference type="ARBA" id="ARBA00022649"/>
    </source>
</evidence>
<evidence type="ECO:0000313" key="9">
    <source>
        <dbReference type="EMBL" id="SSY71036.1"/>
    </source>
</evidence>
<dbReference type="InterPro" id="IPR050556">
    <property type="entry name" value="Type_II_TA_system_RNase"/>
</dbReference>
<sequence>MKYLLDTNIIIAFQKQHQGLLAQMKKHSVSDFALSNIVLFELAFGAYNSQKVDENLHKLSRLRFPTLPFNSQDAYHAGKIRATLQQKGTPIGAYDTLIAGQAIAQNLILITHNIKEFQRVDDLKFEDWLI</sequence>
<keyword evidence="6" id="KW-0460">Magnesium</keyword>
<evidence type="ECO:0000256" key="5">
    <source>
        <dbReference type="ARBA" id="ARBA00022801"/>
    </source>
</evidence>
<reference evidence="9 10" key="1">
    <citation type="submission" date="2018-06" db="EMBL/GenBank/DDBJ databases">
        <authorList>
            <consortium name="Pathogen Informatics"/>
            <person name="Doyle S."/>
        </authorList>
    </citation>
    <scope>NUCLEOTIDE SEQUENCE [LARGE SCALE GENOMIC DNA]</scope>
    <source>
        <strain evidence="9 10">NCTC10283</strain>
    </source>
</reference>
<dbReference type="AlphaFoldDB" id="A0A376BMZ6"/>
<keyword evidence="9" id="KW-0255">Endonuclease</keyword>
<accession>A0A376BMZ6</accession>
<evidence type="ECO:0000259" key="8">
    <source>
        <dbReference type="Pfam" id="PF01850"/>
    </source>
</evidence>
<comment type="cofactor">
    <cofactor evidence="1">
        <name>Mg(2+)</name>
        <dbReference type="ChEBI" id="CHEBI:18420"/>
    </cofactor>
</comment>
<dbReference type="Pfam" id="PF01850">
    <property type="entry name" value="PIN"/>
    <property type="match status" value="1"/>
</dbReference>
<dbReference type="PANTHER" id="PTHR33653:SF1">
    <property type="entry name" value="RIBONUCLEASE VAPC2"/>
    <property type="match status" value="1"/>
</dbReference>
<protein>
    <submittedName>
        <fullName evidence="9">tRNA(fMet)-specific endonuclease VapC</fullName>
        <ecNumber evidence="9">3.1.-.-</ecNumber>
    </submittedName>
</protein>
<dbReference type="SUPFAM" id="SSF88723">
    <property type="entry name" value="PIN domain-like"/>
    <property type="match status" value="1"/>
</dbReference>
<dbReference type="STRING" id="1120980.GCA_000745955_01929"/>
<keyword evidence="2" id="KW-1277">Toxin-antitoxin system</keyword>
<keyword evidence="3" id="KW-0540">Nuclease</keyword>
<organism evidence="9 10">
    <name type="scientific">Alysiella crassa</name>
    <dbReference type="NCBI Taxonomy" id="153491"/>
    <lineage>
        <taxon>Bacteria</taxon>
        <taxon>Pseudomonadati</taxon>
        <taxon>Pseudomonadota</taxon>
        <taxon>Betaproteobacteria</taxon>
        <taxon>Neisseriales</taxon>
        <taxon>Neisseriaceae</taxon>
        <taxon>Alysiella</taxon>
    </lineage>
</organism>
<dbReference type="GO" id="GO:0046872">
    <property type="term" value="F:metal ion binding"/>
    <property type="evidence" value="ECO:0007669"/>
    <property type="project" value="UniProtKB-KW"/>
</dbReference>
<evidence type="ECO:0000256" key="7">
    <source>
        <dbReference type="ARBA" id="ARBA00038093"/>
    </source>
</evidence>
<dbReference type="InterPro" id="IPR002716">
    <property type="entry name" value="PIN_dom"/>
</dbReference>
<dbReference type="Gene3D" id="3.40.50.1010">
    <property type="entry name" value="5'-nuclease"/>
    <property type="match status" value="1"/>
</dbReference>
<comment type="similarity">
    <text evidence="7">Belongs to the PINc/VapC protein family.</text>
</comment>
<evidence type="ECO:0000256" key="3">
    <source>
        <dbReference type="ARBA" id="ARBA00022722"/>
    </source>
</evidence>
<dbReference type="OrthoDB" id="9796690at2"/>
<evidence type="ECO:0000313" key="10">
    <source>
        <dbReference type="Proteomes" id="UP000254209"/>
    </source>
</evidence>
<dbReference type="Proteomes" id="UP000254209">
    <property type="component" value="Unassembled WGS sequence"/>
</dbReference>
<dbReference type="EC" id="3.1.-.-" evidence="9"/>